<protein>
    <submittedName>
        <fullName evidence="1">Uncharacterized protein</fullName>
    </submittedName>
</protein>
<keyword evidence="2" id="KW-1185">Reference proteome</keyword>
<dbReference type="Proteomes" id="UP000287969">
    <property type="component" value="Chromosome"/>
</dbReference>
<dbReference type="KEGG" id="spoa:EQM13_06335"/>
<reference evidence="2" key="1">
    <citation type="submission" date="2019-01" db="EMBL/GenBank/DDBJ databases">
        <title>Draft genomes of a novel of Sporanaerobacter strains.</title>
        <authorList>
            <person name="Ma S."/>
        </authorList>
    </citation>
    <scope>NUCLEOTIDE SEQUENCE [LARGE SCALE GENOMIC DNA]</scope>
    <source>
        <strain evidence="2">NJN-17</strain>
    </source>
</reference>
<dbReference type="EMBL" id="CP035282">
    <property type="protein sequence ID" value="QAT61231.1"/>
    <property type="molecule type" value="Genomic_DNA"/>
</dbReference>
<name>A0A410QB57_9FIRM</name>
<evidence type="ECO:0000313" key="2">
    <source>
        <dbReference type="Proteomes" id="UP000287969"/>
    </source>
</evidence>
<dbReference type="AlphaFoldDB" id="A0A410QB57"/>
<proteinExistence type="predicted"/>
<gene>
    <name evidence="1" type="ORF">EQM13_06335</name>
</gene>
<organism evidence="1 2">
    <name type="scientific">Acidilutibacter cellobiosedens</name>
    <dbReference type="NCBI Taxonomy" id="2507161"/>
    <lineage>
        <taxon>Bacteria</taxon>
        <taxon>Bacillati</taxon>
        <taxon>Bacillota</taxon>
        <taxon>Tissierellia</taxon>
        <taxon>Tissierellales</taxon>
        <taxon>Acidilutibacteraceae</taxon>
        <taxon>Acidilutibacter</taxon>
    </lineage>
</organism>
<accession>A0A410QB57</accession>
<sequence>MDNLLYPELYYRIYPKVIDVINKNLSIISADTELTDEQLNNMVEEVYREMIQECPEMQEDPGERKIRSSRYRIQRPYYGRGRLARDIISIILISELLRRRYIYG</sequence>
<dbReference type="RefSeq" id="WP_071140760.1">
    <property type="nucleotide sequence ID" value="NZ_CP035282.1"/>
</dbReference>
<dbReference type="OrthoDB" id="1957986at2"/>
<evidence type="ECO:0000313" key="1">
    <source>
        <dbReference type="EMBL" id="QAT61231.1"/>
    </source>
</evidence>